<reference evidence="3 4" key="1">
    <citation type="journal article" date="2019" name="Genome Biol. Evol.">
        <title>Nanopore Sequencing Significantly Improves Genome Assembly of the Protozoan Parasite Trypanosoma cruzi.</title>
        <authorList>
            <person name="Diaz-Viraque F."/>
            <person name="Pita S."/>
            <person name="Greif G."/>
            <person name="de Souza R.C.M."/>
            <person name="Iraola G."/>
            <person name="Robello C."/>
        </authorList>
    </citation>
    <scope>NUCLEOTIDE SEQUENCE [LARGE SCALE GENOMIC DNA]</scope>
    <source>
        <strain evidence="3 4">Berenice</strain>
    </source>
</reference>
<dbReference type="AlphaFoldDB" id="A0A7J6XQC0"/>
<organism evidence="3 4">
    <name type="scientific">Trypanosoma cruzi</name>
    <dbReference type="NCBI Taxonomy" id="5693"/>
    <lineage>
        <taxon>Eukaryota</taxon>
        <taxon>Discoba</taxon>
        <taxon>Euglenozoa</taxon>
        <taxon>Kinetoplastea</taxon>
        <taxon>Metakinetoplastina</taxon>
        <taxon>Trypanosomatida</taxon>
        <taxon>Trypanosomatidae</taxon>
        <taxon>Trypanosoma</taxon>
        <taxon>Schizotrypanum</taxon>
    </lineage>
</organism>
<dbReference type="InterPro" id="IPR000458">
    <property type="entry name" value="Tryp_mucin"/>
</dbReference>
<accession>A0A7J6XQC0</accession>
<protein>
    <recommendedName>
        <fullName evidence="5">Mucin TcMUCII</fullName>
    </recommendedName>
</protein>
<feature type="compositionally biased region" description="Low complexity" evidence="1">
    <location>
        <begin position="240"/>
        <end position="284"/>
    </location>
</feature>
<keyword evidence="2" id="KW-0732">Signal</keyword>
<dbReference type="Pfam" id="PF01456">
    <property type="entry name" value="Mucin"/>
    <property type="match status" value="1"/>
</dbReference>
<dbReference type="EMBL" id="JABDHM010000186">
    <property type="protein sequence ID" value="KAF5216651.1"/>
    <property type="molecule type" value="Genomic_DNA"/>
</dbReference>
<comment type="caution">
    <text evidence="3">The sequence shown here is derived from an EMBL/GenBank/DDBJ whole genome shotgun (WGS) entry which is preliminary data.</text>
</comment>
<feature type="region of interest" description="Disordered" evidence="1">
    <location>
        <begin position="27"/>
        <end position="49"/>
    </location>
</feature>
<proteinExistence type="predicted"/>
<feature type="compositionally biased region" description="Low complexity" evidence="1">
    <location>
        <begin position="36"/>
        <end position="49"/>
    </location>
</feature>
<evidence type="ECO:0000313" key="4">
    <source>
        <dbReference type="Proteomes" id="UP000583944"/>
    </source>
</evidence>
<gene>
    <name evidence="3" type="ORF">ECC02_010551</name>
</gene>
<evidence type="ECO:0000256" key="1">
    <source>
        <dbReference type="SAM" id="MobiDB-lite"/>
    </source>
</evidence>
<name>A0A7J6XQC0_TRYCR</name>
<feature type="region of interest" description="Disordered" evidence="1">
    <location>
        <begin position="69"/>
        <end position="290"/>
    </location>
</feature>
<dbReference type="Proteomes" id="UP000583944">
    <property type="component" value="Unassembled WGS sequence"/>
</dbReference>
<dbReference type="VEuPathDB" id="TriTrypDB:BCY84_15565"/>
<feature type="chain" id="PRO_5029886568" description="Mucin TcMUCII" evidence="2">
    <location>
        <begin position="25"/>
        <end position="324"/>
    </location>
</feature>
<feature type="compositionally biased region" description="Low complexity" evidence="1">
    <location>
        <begin position="112"/>
        <end position="121"/>
    </location>
</feature>
<sequence length="324" mass="32614">MMMTCRLLCALLVLALCCCPSVCASGDTPEVEASSKTTTKNTTQPPVTNDKANIQAVGKVAGQSSLQLEGVQGKGQSGPSAPPVTNPAVKPEDDGAGQSATGTSQADGNDGTTGSQGSTGQPANQANGNAEGGVDTTTTTITTHAADDEEKATPDAEANTKVTSSMLPAPENSRPEAAEESATEPAPGNILPEAPRLTVPGPKVNTEYNTVQKTGTNGTAGQESGTSTSTEQANKETEDAAPTTTTKTKTKATTTTTATTTKAPTTTTTTAPEAPSTTTKEAPTVSTTRVPSRLREIDGSLVSSAWVCAPLVLAASALAYTTLG</sequence>
<evidence type="ECO:0000256" key="2">
    <source>
        <dbReference type="SAM" id="SignalP"/>
    </source>
</evidence>
<feature type="signal peptide" evidence="2">
    <location>
        <begin position="1"/>
        <end position="24"/>
    </location>
</feature>
<feature type="compositionally biased region" description="Polar residues" evidence="1">
    <location>
        <begin position="98"/>
        <end position="107"/>
    </location>
</feature>
<evidence type="ECO:0000313" key="3">
    <source>
        <dbReference type="EMBL" id="KAF5216651.1"/>
    </source>
</evidence>
<feature type="compositionally biased region" description="Polar residues" evidence="1">
    <location>
        <begin position="206"/>
        <end position="232"/>
    </location>
</feature>
<dbReference type="VEuPathDB" id="TriTrypDB:ECC02_010551"/>
<evidence type="ECO:0008006" key="5">
    <source>
        <dbReference type="Google" id="ProtNLM"/>
    </source>
</evidence>